<feature type="region of interest" description="Disordered" evidence="1">
    <location>
        <begin position="222"/>
        <end position="251"/>
    </location>
</feature>
<dbReference type="EMBL" id="JBBNAF010000009">
    <property type="protein sequence ID" value="KAK9114099.1"/>
    <property type="molecule type" value="Genomic_DNA"/>
</dbReference>
<evidence type="ECO:0000313" key="2">
    <source>
        <dbReference type="EMBL" id="KAK9114099.1"/>
    </source>
</evidence>
<dbReference type="Proteomes" id="UP001420932">
    <property type="component" value="Unassembled WGS sequence"/>
</dbReference>
<sequence length="251" mass="27635">MPSVSASSSRSSSTVISLRHSLCLTHSSSPPHTSSSTSPTPRCAIDSLNPSSSFASAAASSPTTPPGAPTSAKNPRSCSPNPIHAPPTSAASFSPPTSVASSSTPPSTIIVDNMANFFNKRLGIFKGWFDYSNMLGKMKKWKKKRKKIEQSTGEQSHRLATNYLEVVERFGKFSNICGRDRNLWKKREREVSREKQREYDGIYMDESELAFMGTIFVQSNDNSKELRTDLREPEGLTKKHSQDGEVNVKKT</sequence>
<feature type="compositionally biased region" description="Low complexity" evidence="1">
    <location>
        <begin position="24"/>
        <end position="41"/>
    </location>
</feature>
<protein>
    <submittedName>
        <fullName evidence="2">Uncharacterized protein</fullName>
    </submittedName>
</protein>
<gene>
    <name evidence="2" type="ORF">Syun_020896</name>
</gene>
<feature type="region of interest" description="Disordered" evidence="1">
    <location>
        <begin position="24"/>
        <end position="104"/>
    </location>
</feature>
<evidence type="ECO:0000313" key="3">
    <source>
        <dbReference type="Proteomes" id="UP001420932"/>
    </source>
</evidence>
<organism evidence="2 3">
    <name type="scientific">Stephania yunnanensis</name>
    <dbReference type="NCBI Taxonomy" id="152371"/>
    <lineage>
        <taxon>Eukaryota</taxon>
        <taxon>Viridiplantae</taxon>
        <taxon>Streptophyta</taxon>
        <taxon>Embryophyta</taxon>
        <taxon>Tracheophyta</taxon>
        <taxon>Spermatophyta</taxon>
        <taxon>Magnoliopsida</taxon>
        <taxon>Ranunculales</taxon>
        <taxon>Menispermaceae</taxon>
        <taxon>Menispermoideae</taxon>
        <taxon>Cissampelideae</taxon>
        <taxon>Stephania</taxon>
    </lineage>
</organism>
<keyword evidence="3" id="KW-1185">Reference proteome</keyword>
<reference evidence="2 3" key="1">
    <citation type="submission" date="2024-01" db="EMBL/GenBank/DDBJ databases">
        <title>Genome assemblies of Stephania.</title>
        <authorList>
            <person name="Yang L."/>
        </authorList>
    </citation>
    <scope>NUCLEOTIDE SEQUENCE [LARGE SCALE GENOMIC DNA]</scope>
    <source>
        <strain evidence="2">YNDBR</strain>
        <tissue evidence="2">Leaf</tissue>
    </source>
</reference>
<name>A0AAP0NQ52_9MAGN</name>
<accession>A0AAP0NQ52</accession>
<proteinExistence type="predicted"/>
<feature type="compositionally biased region" description="Low complexity" evidence="1">
    <location>
        <begin position="50"/>
        <end position="62"/>
    </location>
</feature>
<feature type="compositionally biased region" description="Low complexity" evidence="1">
    <location>
        <begin position="86"/>
        <end position="104"/>
    </location>
</feature>
<comment type="caution">
    <text evidence="2">The sequence shown here is derived from an EMBL/GenBank/DDBJ whole genome shotgun (WGS) entry which is preliminary data.</text>
</comment>
<dbReference type="AlphaFoldDB" id="A0AAP0NQ52"/>
<evidence type="ECO:0000256" key="1">
    <source>
        <dbReference type="SAM" id="MobiDB-lite"/>
    </source>
</evidence>